<keyword evidence="5" id="KW-1015">Disulfide bond</keyword>
<evidence type="ECO:0000259" key="8">
    <source>
        <dbReference type="PROSITE" id="PS51324"/>
    </source>
</evidence>
<dbReference type="EMBL" id="VICG01000001">
    <property type="protein sequence ID" value="KAA8577141.1"/>
    <property type="molecule type" value="Genomic_DNA"/>
</dbReference>
<dbReference type="Proteomes" id="UP000322873">
    <property type="component" value="Unassembled WGS sequence"/>
</dbReference>
<evidence type="ECO:0000256" key="1">
    <source>
        <dbReference type="ARBA" id="ARBA00001974"/>
    </source>
</evidence>
<keyword evidence="4 6" id="KW-0560">Oxidoreductase</keyword>
<sequence length="278" mass="30370">MISINNLTIFGFLDEKSSFPLLLGKVILSTIGLTLYLPSSLYVHSEPKFPKQKSAFLLHSQRNHTIIINTNRIPVGLNTTQYGSETSFHSGGNSSHGTGAVGYGAESEYSAEFPLDKTPILVDNNVLHGVATAPKLENATLKAELGHAAWKVLHTMMAKFPDKPTEEDSSALKSYIHLFARLYPCGDCARHFQGLLKKYPPQVATRSTAAAWACHVHNEVNKRLKKEIFDCSKIGDFYDCGCAEDGEPGKTGEAKTEVKKGEGFTPLELDKEGLTRGG</sequence>
<dbReference type="FunFam" id="1.20.120.310:FF:000002">
    <property type="entry name" value="Sulfhydryl oxidase"/>
    <property type="match status" value="1"/>
</dbReference>
<keyword evidence="10" id="KW-1185">Reference proteome</keyword>
<evidence type="ECO:0000256" key="2">
    <source>
        <dbReference type="ARBA" id="ARBA00022630"/>
    </source>
</evidence>
<gene>
    <name evidence="9" type="ORF">EYC84_007140</name>
</gene>
<feature type="domain" description="ERV/ALR sulfhydryl oxidase" evidence="8">
    <location>
        <begin position="138"/>
        <end position="238"/>
    </location>
</feature>
<dbReference type="SUPFAM" id="SSF69000">
    <property type="entry name" value="FAD-dependent thiol oxidase"/>
    <property type="match status" value="1"/>
</dbReference>
<dbReference type="AlphaFoldDB" id="A0A5M9K684"/>
<comment type="cofactor">
    <cofactor evidence="1 6">
        <name>FAD</name>
        <dbReference type="ChEBI" id="CHEBI:57692"/>
    </cofactor>
</comment>
<evidence type="ECO:0000256" key="6">
    <source>
        <dbReference type="RuleBase" id="RU371123"/>
    </source>
</evidence>
<dbReference type="GO" id="GO:0016971">
    <property type="term" value="F:flavin-dependent sulfhydryl oxidase activity"/>
    <property type="evidence" value="ECO:0007669"/>
    <property type="project" value="InterPro"/>
</dbReference>
<organism evidence="9 10">
    <name type="scientific">Monilinia fructicola</name>
    <name type="common">Brown rot fungus</name>
    <name type="synonym">Ciboria fructicola</name>
    <dbReference type="NCBI Taxonomy" id="38448"/>
    <lineage>
        <taxon>Eukaryota</taxon>
        <taxon>Fungi</taxon>
        <taxon>Dikarya</taxon>
        <taxon>Ascomycota</taxon>
        <taxon>Pezizomycotina</taxon>
        <taxon>Leotiomycetes</taxon>
        <taxon>Helotiales</taxon>
        <taxon>Sclerotiniaceae</taxon>
        <taxon>Monilinia</taxon>
    </lineage>
</organism>
<dbReference type="VEuPathDB" id="FungiDB:MFRU_021g01280"/>
<name>A0A5M9K684_MONFR</name>
<evidence type="ECO:0000256" key="7">
    <source>
        <dbReference type="SAM" id="MobiDB-lite"/>
    </source>
</evidence>
<dbReference type="PANTHER" id="PTHR12645">
    <property type="entry name" value="ALR/ERV"/>
    <property type="match status" value="1"/>
</dbReference>
<proteinExistence type="predicted"/>
<dbReference type="PANTHER" id="PTHR12645:SF1">
    <property type="entry name" value="FAD-LINKED SULFHYDRYL OXIDASE ERV2"/>
    <property type="match status" value="1"/>
</dbReference>
<evidence type="ECO:0000313" key="9">
    <source>
        <dbReference type="EMBL" id="KAA8577141.1"/>
    </source>
</evidence>
<dbReference type="PROSITE" id="PS51324">
    <property type="entry name" value="ERV_ALR"/>
    <property type="match status" value="1"/>
</dbReference>
<dbReference type="EC" id="1.8.3.2" evidence="6"/>
<dbReference type="InterPro" id="IPR017905">
    <property type="entry name" value="ERV/ALR_sulphydryl_oxidase"/>
</dbReference>
<dbReference type="GO" id="GO:0005739">
    <property type="term" value="C:mitochondrion"/>
    <property type="evidence" value="ECO:0007669"/>
    <property type="project" value="TreeGrafter"/>
</dbReference>
<dbReference type="Pfam" id="PF04777">
    <property type="entry name" value="Evr1_Alr"/>
    <property type="match status" value="1"/>
</dbReference>
<accession>A0A5M9K684</accession>
<comment type="catalytic activity">
    <reaction evidence="6">
        <text>2 R'C(R)SH + O2 = R'C(R)S-S(R)CR' + H2O2</text>
        <dbReference type="Rhea" id="RHEA:17357"/>
        <dbReference type="ChEBI" id="CHEBI:15379"/>
        <dbReference type="ChEBI" id="CHEBI:16240"/>
        <dbReference type="ChEBI" id="CHEBI:16520"/>
        <dbReference type="ChEBI" id="CHEBI:17412"/>
        <dbReference type="EC" id="1.8.3.2"/>
    </reaction>
</comment>
<keyword evidence="2 6" id="KW-0285">Flavoprotein</keyword>
<dbReference type="Gene3D" id="1.20.120.310">
    <property type="entry name" value="ERV/ALR sulfhydryl oxidase domain"/>
    <property type="match status" value="1"/>
</dbReference>
<keyword evidence="3 6" id="KW-0274">FAD</keyword>
<evidence type="ECO:0000256" key="4">
    <source>
        <dbReference type="ARBA" id="ARBA00023002"/>
    </source>
</evidence>
<dbReference type="InterPro" id="IPR039799">
    <property type="entry name" value="ALR/ERV"/>
</dbReference>
<protein>
    <recommendedName>
        <fullName evidence="6">Sulfhydryl oxidase</fullName>
        <ecNumber evidence="6">1.8.3.2</ecNumber>
    </recommendedName>
</protein>
<feature type="region of interest" description="Disordered" evidence="7">
    <location>
        <begin position="247"/>
        <end position="278"/>
    </location>
</feature>
<evidence type="ECO:0000256" key="5">
    <source>
        <dbReference type="ARBA" id="ARBA00023157"/>
    </source>
</evidence>
<reference evidence="9 10" key="1">
    <citation type="submission" date="2019-06" db="EMBL/GenBank/DDBJ databases">
        <title>Genome Sequence of the Brown Rot Fungal Pathogen Monilinia fructicola.</title>
        <authorList>
            <person name="De Miccolis Angelini R.M."/>
            <person name="Landi L."/>
            <person name="Abate D."/>
            <person name="Pollastro S."/>
            <person name="Romanazzi G."/>
            <person name="Faretra F."/>
        </authorList>
    </citation>
    <scope>NUCLEOTIDE SEQUENCE [LARGE SCALE GENOMIC DNA]</scope>
    <source>
        <strain evidence="9 10">Mfrc123</strain>
    </source>
</reference>
<dbReference type="InterPro" id="IPR036774">
    <property type="entry name" value="ERV/ALR_sulphydryl_oxid_sf"/>
</dbReference>
<evidence type="ECO:0000313" key="10">
    <source>
        <dbReference type="Proteomes" id="UP000322873"/>
    </source>
</evidence>
<dbReference type="GO" id="GO:0050660">
    <property type="term" value="F:flavin adenine dinucleotide binding"/>
    <property type="evidence" value="ECO:0007669"/>
    <property type="project" value="TreeGrafter"/>
</dbReference>
<comment type="caution">
    <text evidence="9">The sequence shown here is derived from an EMBL/GenBank/DDBJ whole genome shotgun (WGS) entry which is preliminary data.</text>
</comment>
<evidence type="ECO:0000256" key="3">
    <source>
        <dbReference type="ARBA" id="ARBA00022827"/>
    </source>
</evidence>